<keyword evidence="6" id="KW-0472">Membrane</keyword>
<evidence type="ECO:0000256" key="7">
    <source>
        <dbReference type="ARBA" id="ARBA00023237"/>
    </source>
</evidence>
<dbReference type="EMBL" id="JAUKWQ010000012">
    <property type="protein sequence ID" value="MDO1585092.1"/>
    <property type="molecule type" value="Genomic_DNA"/>
</dbReference>
<dbReference type="Gene3D" id="2.40.160.60">
    <property type="entry name" value="Outer membrane protein transport protein (OMPP1/FadL/TodX)"/>
    <property type="match status" value="1"/>
</dbReference>
<evidence type="ECO:0000256" key="4">
    <source>
        <dbReference type="ARBA" id="ARBA00022692"/>
    </source>
</evidence>
<evidence type="ECO:0000313" key="10">
    <source>
        <dbReference type="EMBL" id="MDO1585092.1"/>
    </source>
</evidence>
<evidence type="ECO:0000256" key="6">
    <source>
        <dbReference type="ARBA" id="ARBA00023136"/>
    </source>
</evidence>
<keyword evidence="11" id="KW-1185">Reference proteome</keyword>
<keyword evidence="7" id="KW-0998">Cell outer membrane</keyword>
<dbReference type="Pfam" id="PF03349">
    <property type="entry name" value="Toluene_X"/>
    <property type="match status" value="1"/>
</dbReference>
<feature type="signal peptide" evidence="9">
    <location>
        <begin position="1"/>
        <end position="25"/>
    </location>
</feature>
<dbReference type="SUPFAM" id="SSF56935">
    <property type="entry name" value="Porins"/>
    <property type="match status" value="1"/>
</dbReference>
<dbReference type="Proteomes" id="UP001169006">
    <property type="component" value="Unassembled WGS sequence"/>
</dbReference>
<accession>A0ABT8T2Z6</accession>
<keyword evidence="3" id="KW-1134">Transmembrane beta strand</keyword>
<comment type="similarity">
    <text evidence="2">Belongs to the OmpP1/FadL family.</text>
</comment>
<dbReference type="PANTHER" id="PTHR35093:SF8">
    <property type="entry name" value="OUTER MEMBRANE PROTEIN NMB0088-RELATED"/>
    <property type="match status" value="1"/>
</dbReference>
<reference evidence="10" key="1">
    <citation type="journal article" date="2015" name="Int. J. Syst. Evol. Microbiol.">
        <title>Rhizobium oryzicola sp. nov., potential plant-growth-promoting endophytic bacteria isolated from rice roots.</title>
        <authorList>
            <person name="Zhang X.X."/>
            <person name="Gao J.S."/>
            <person name="Cao Y.H."/>
            <person name="Sheirdil R.A."/>
            <person name="Wang X.C."/>
            <person name="Zhang L."/>
        </authorList>
    </citation>
    <scope>NUCLEOTIDE SEQUENCE</scope>
    <source>
        <strain evidence="10">05753</strain>
    </source>
</reference>
<evidence type="ECO:0000256" key="3">
    <source>
        <dbReference type="ARBA" id="ARBA00022452"/>
    </source>
</evidence>
<reference evidence="10" key="2">
    <citation type="submission" date="2023-07" db="EMBL/GenBank/DDBJ databases">
        <authorList>
            <person name="Sun H."/>
        </authorList>
    </citation>
    <scope>NUCLEOTIDE SEQUENCE</scope>
    <source>
        <strain evidence="10">05753</strain>
    </source>
</reference>
<evidence type="ECO:0000256" key="2">
    <source>
        <dbReference type="ARBA" id="ARBA00008163"/>
    </source>
</evidence>
<evidence type="ECO:0000256" key="1">
    <source>
        <dbReference type="ARBA" id="ARBA00004571"/>
    </source>
</evidence>
<evidence type="ECO:0000256" key="8">
    <source>
        <dbReference type="SAM" id="MobiDB-lite"/>
    </source>
</evidence>
<name>A0ABT8T2Z6_9HYPH</name>
<sequence length="409" mass="44218">MVRRTISTALLAATVMGIWSTTALAGGLERGGYNIDLLFDPSTVAGEATATYVMPDRKIRNATDINRANGLGSDGRNGGSTSANDSENYWVPRVGIKAAIGEGADCLMDYSQPWGAHTKPGANWRGANDNIETKVESDNYAVTCSYRFDMGPGQLRVIGGGFYQEVRGFKERLVVPAGLTPFGNGIGRLQLEDSGWGWRAGLAYEIPEYAFRASIVYNSEVKLDDITGTLDLRQVNGRFLNVFGSQNMPDSLELKFQTGIAPDWLVFGSVKWVDWSQFQKIPFCVVGSPSCSVANAVTTLDLGYRDGWTVTGGIGHKFNEEWSGALSVTWDRGTSQGYGTQTDSWTFGAALAYAPTKNVEFRLVGLLGVLTSGSSGPVTIDGQRYGTEVSYNFKDDLLAAISTSVKVKF</sequence>
<proteinExistence type="inferred from homology"/>
<dbReference type="InterPro" id="IPR005017">
    <property type="entry name" value="OMPP1/FadL/TodX"/>
</dbReference>
<organism evidence="10 11">
    <name type="scientific">Rhizobium oryzicola</name>
    <dbReference type="NCBI Taxonomy" id="1232668"/>
    <lineage>
        <taxon>Bacteria</taxon>
        <taxon>Pseudomonadati</taxon>
        <taxon>Pseudomonadota</taxon>
        <taxon>Alphaproteobacteria</taxon>
        <taxon>Hyphomicrobiales</taxon>
        <taxon>Rhizobiaceae</taxon>
        <taxon>Rhizobium/Agrobacterium group</taxon>
        <taxon>Rhizobium</taxon>
    </lineage>
</organism>
<feature type="chain" id="PRO_5046509481" evidence="9">
    <location>
        <begin position="26"/>
        <end position="409"/>
    </location>
</feature>
<keyword evidence="5 9" id="KW-0732">Signal</keyword>
<comment type="caution">
    <text evidence="10">The sequence shown here is derived from an EMBL/GenBank/DDBJ whole genome shotgun (WGS) entry which is preliminary data.</text>
</comment>
<dbReference type="PANTHER" id="PTHR35093">
    <property type="entry name" value="OUTER MEMBRANE PROTEIN NMB0088-RELATED"/>
    <property type="match status" value="1"/>
</dbReference>
<evidence type="ECO:0000313" key="11">
    <source>
        <dbReference type="Proteomes" id="UP001169006"/>
    </source>
</evidence>
<comment type="subcellular location">
    <subcellularLocation>
        <location evidence="1">Cell outer membrane</location>
        <topology evidence="1">Multi-pass membrane protein</topology>
    </subcellularLocation>
</comment>
<dbReference type="RefSeq" id="WP_302079380.1">
    <property type="nucleotide sequence ID" value="NZ_JAUKWQ010000012.1"/>
</dbReference>
<feature type="region of interest" description="Disordered" evidence="8">
    <location>
        <begin position="64"/>
        <end position="86"/>
    </location>
</feature>
<gene>
    <name evidence="10" type="ORF">Q2T52_23630</name>
</gene>
<evidence type="ECO:0000256" key="5">
    <source>
        <dbReference type="ARBA" id="ARBA00022729"/>
    </source>
</evidence>
<keyword evidence="4" id="KW-0812">Transmembrane</keyword>
<protein>
    <submittedName>
        <fullName evidence="10">OmpP1/FadL family transporter</fullName>
    </submittedName>
</protein>
<evidence type="ECO:0000256" key="9">
    <source>
        <dbReference type="SAM" id="SignalP"/>
    </source>
</evidence>